<gene>
    <name evidence="2" type="ORF">SAPIO_CDS8009</name>
</gene>
<evidence type="ECO:0000259" key="1">
    <source>
        <dbReference type="Pfam" id="PF01926"/>
    </source>
</evidence>
<dbReference type="InterPro" id="IPR027417">
    <property type="entry name" value="P-loop_NTPase"/>
</dbReference>
<comment type="caution">
    <text evidence="2">The sequence shown here is derived from an EMBL/GenBank/DDBJ whole genome shotgun (WGS) entry which is preliminary data.</text>
</comment>
<dbReference type="Gene3D" id="3.40.50.300">
    <property type="entry name" value="P-loop containing nucleotide triphosphate hydrolases"/>
    <property type="match status" value="1"/>
</dbReference>
<dbReference type="OrthoDB" id="8954335at2759"/>
<dbReference type="CDD" id="cd00882">
    <property type="entry name" value="Ras_like_GTPase"/>
    <property type="match status" value="1"/>
</dbReference>
<organism evidence="2 3">
    <name type="scientific">Pseudallescheria apiosperma</name>
    <name type="common">Scedosporium apiospermum</name>
    <dbReference type="NCBI Taxonomy" id="563466"/>
    <lineage>
        <taxon>Eukaryota</taxon>
        <taxon>Fungi</taxon>
        <taxon>Dikarya</taxon>
        <taxon>Ascomycota</taxon>
        <taxon>Pezizomycotina</taxon>
        <taxon>Sordariomycetes</taxon>
        <taxon>Hypocreomycetidae</taxon>
        <taxon>Microascales</taxon>
        <taxon>Microascaceae</taxon>
        <taxon>Scedosporium</taxon>
    </lineage>
</organism>
<reference evidence="2 3" key="1">
    <citation type="journal article" date="2014" name="Genome Announc.">
        <title>Draft genome sequence of the pathogenic fungus Scedosporium apiospermum.</title>
        <authorList>
            <person name="Vandeputte P."/>
            <person name="Ghamrawi S."/>
            <person name="Rechenmann M."/>
            <person name="Iltis A."/>
            <person name="Giraud S."/>
            <person name="Fleury M."/>
            <person name="Thornton C."/>
            <person name="Delhaes L."/>
            <person name="Meyer W."/>
            <person name="Papon N."/>
            <person name="Bouchara J.P."/>
        </authorList>
    </citation>
    <scope>NUCLEOTIDE SEQUENCE [LARGE SCALE GENOMIC DNA]</scope>
    <source>
        <strain evidence="2 3">IHEM 14462</strain>
    </source>
</reference>
<evidence type="ECO:0000313" key="3">
    <source>
        <dbReference type="Proteomes" id="UP000028545"/>
    </source>
</evidence>
<keyword evidence="3" id="KW-1185">Reference proteome</keyword>
<feature type="domain" description="G" evidence="1">
    <location>
        <begin position="32"/>
        <end position="102"/>
    </location>
</feature>
<dbReference type="RefSeq" id="XP_016640616.1">
    <property type="nucleotide sequence ID" value="XM_016789743.1"/>
</dbReference>
<sequence length="133" mass="14715">MQDIFSKIEWRKTWKLGSSHDAPELTERSILVAVMGMTGAGKTTFINKVTGANMEIGHGLKSCTKEPEISSIRINGQDLHLIDTPGFDDTEMKDSDILLQIAEYLNTDVRLSGILYLHPITTRRVGGAATRNL</sequence>
<protein>
    <recommendedName>
        <fullName evidence="1">G domain-containing protein</fullName>
    </recommendedName>
</protein>
<dbReference type="GO" id="GO:0005525">
    <property type="term" value="F:GTP binding"/>
    <property type="evidence" value="ECO:0007669"/>
    <property type="project" value="InterPro"/>
</dbReference>
<dbReference type="Pfam" id="PF01926">
    <property type="entry name" value="MMR_HSR1"/>
    <property type="match status" value="1"/>
</dbReference>
<dbReference type="KEGG" id="sapo:SAPIO_CDS8009"/>
<proteinExistence type="predicted"/>
<dbReference type="EMBL" id="JOWA01000116">
    <property type="protein sequence ID" value="KEZ40817.1"/>
    <property type="molecule type" value="Genomic_DNA"/>
</dbReference>
<dbReference type="VEuPathDB" id="FungiDB:SAPIO_CDS8009"/>
<dbReference type="HOGENOM" id="CLU_1907879_0_0_1"/>
<dbReference type="OMA" id="KSCTKEP"/>
<dbReference type="InterPro" id="IPR006073">
    <property type="entry name" value="GTP-bd"/>
</dbReference>
<dbReference type="Proteomes" id="UP000028545">
    <property type="component" value="Unassembled WGS sequence"/>
</dbReference>
<dbReference type="GeneID" id="27727081"/>
<accession>A0A084G0F5</accession>
<dbReference type="AlphaFoldDB" id="A0A084G0F5"/>
<evidence type="ECO:0000313" key="2">
    <source>
        <dbReference type="EMBL" id="KEZ40817.1"/>
    </source>
</evidence>
<name>A0A084G0F5_PSEDA</name>
<dbReference type="SUPFAM" id="SSF52540">
    <property type="entry name" value="P-loop containing nucleoside triphosphate hydrolases"/>
    <property type="match status" value="1"/>
</dbReference>